<dbReference type="RefSeq" id="WP_237859731.1">
    <property type="nucleotide sequence ID" value="NZ_JAKLTZ010000002.1"/>
</dbReference>
<dbReference type="Gene3D" id="2.60.40.1890">
    <property type="entry name" value="PCu(A)C copper chaperone"/>
    <property type="match status" value="1"/>
</dbReference>
<dbReference type="PANTHER" id="PTHR36302:SF1">
    <property type="entry name" value="COPPER CHAPERONE PCU(A)C"/>
    <property type="match status" value="1"/>
</dbReference>
<sequence>MLEKFGTVAVILAAALTFVGSAPTLADHSDIVVSQAWSRATPKGAKVAGGYLTIENRGTSPDRLLSASSPAAAKVEVHQMTMQDGIMTMRPLEEGLAIPPDGIVTLAPGGNHIMFVGLTAPLEEGQRIPVSLNFQRAGTIEATFDVGSVGAKGPRLQIASTEAASPAAPPALKANATSATNEPFFTHLCGTRVMADITVTPGHSGPVEVLVQLYDGEERPLNVDALSVTLANPDKGIPPATASATRVAADKWRVSMMTAASGKWSLALGIDMTKDDRINIAAPILIE</sequence>
<dbReference type="PANTHER" id="PTHR36302">
    <property type="entry name" value="BLR7088 PROTEIN"/>
    <property type="match status" value="1"/>
</dbReference>
<reference evidence="2" key="1">
    <citation type="submission" date="2022-01" db="EMBL/GenBank/DDBJ databases">
        <title>Genome sequnece data of strain Bradyrhizobium sp. nov.</title>
        <authorList>
            <person name="Zhang J."/>
        </authorList>
    </citation>
    <scope>NUCLEOTIDE SEQUENCE</scope>
    <source>
        <strain evidence="2">WYCCWR 12774</strain>
    </source>
</reference>
<evidence type="ECO:0000313" key="2">
    <source>
        <dbReference type="EMBL" id="MCG2669087.1"/>
    </source>
</evidence>
<evidence type="ECO:0000313" key="3">
    <source>
        <dbReference type="Proteomes" id="UP001139012"/>
    </source>
</evidence>
<evidence type="ECO:0000256" key="1">
    <source>
        <dbReference type="SAM" id="SignalP"/>
    </source>
</evidence>
<dbReference type="Pfam" id="PF04314">
    <property type="entry name" value="PCuAC"/>
    <property type="match status" value="1"/>
</dbReference>
<keyword evidence="3" id="KW-1185">Reference proteome</keyword>
<dbReference type="InterPro" id="IPR007410">
    <property type="entry name" value="LpqE-like"/>
</dbReference>
<dbReference type="InterPro" id="IPR036182">
    <property type="entry name" value="PCuAC_sf"/>
</dbReference>
<dbReference type="Proteomes" id="UP001139012">
    <property type="component" value="Unassembled WGS sequence"/>
</dbReference>
<name>A0ABS9LQY0_9BRAD</name>
<dbReference type="EMBL" id="JAKLUA010000005">
    <property type="protein sequence ID" value="MCG2669087.1"/>
    <property type="molecule type" value="Genomic_DNA"/>
</dbReference>
<protein>
    <submittedName>
        <fullName evidence="2">Copper chaperone PCu(A)C</fullName>
    </submittedName>
</protein>
<dbReference type="SUPFAM" id="SSF110087">
    <property type="entry name" value="DR1885-like metal-binding protein"/>
    <property type="match status" value="1"/>
</dbReference>
<accession>A0ABS9LQY0</accession>
<feature type="signal peptide" evidence="1">
    <location>
        <begin position="1"/>
        <end position="26"/>
    </location>
</feature>
<dbReference type="InterPro" id="IPR058248">
    <property type="entry name" value="Lxx211020-like"/>
</dbReference>
<gene>
    <name evidence="2" type="ORF">L6637_19165</name>
</gene>
<keyword evidence="1" id="KW-0732">Signal</keyword>
<organism evidence="2 3">
    <name type="scientific">Bradyrhizobium zhengyangense</name>
    <dbReference type="NCBI Taxonomy" id="2911009"/>
    <lineage>
        <taxon>Bacteria</taxon>
        <taxon>Pseudomonadati</taxon>
        <taxon>Pseudomonadota</taxon>
        <taxon>Alphaproteobacteria</taxon>
        <taxon>Hyphomicrobiales</taxon>
        <taxon>Nitrobacteraceae</taxon>
        <taxon>Bradyrhizobium</taxon>
    </lineage>
</organism>
<feature type="chain" id="PRO_5046860070" evidence="1">
    <location>
        <begin position="27"/>
        <end position="287"/>
    </location>
</feature>
<comment type="caution">
    <text evidence="2">The sequence shown here is derived from an EMBL/GenBank/DDBJ whole genome shotgun (WGS) entry which is preliminary data.</text>
</comment>
<proteinExistence type="predicted"/>